<comment type="caution">
    <text evidence="2">The sequence shown here is derived from an EMBL/GenBank/DDBJ whole genome shotgun (WGS) entry which is preliminary data.</text>
</comment>
<organism evidence="2 3">
    <name type="scientific">Astrephomene gubernaculifera</name>
    <dbReference type="NCBI Taxonomy" id="47775"/>
    <lineage>
        <taxon>Eukaryota</taxon>
        <taxon>Viridiplantae</taxon>
        <taxon>Chlorophyta</taxon>
        <taxon>core chlorophytes</taxon>
        <taxon>Chlorophyceae</taxon>
        <taxon>CS clade</taxon>
        <taxon>Chlamydomonadales</taxon>
        <taxon>Astrephomenaceae</taxon>
        <taxon>Astrephomene</taxon>
    </lineage>
</organism>
<feature type="compositionally biased region" description="Acidic residues" evidence="1">
    <location>
        <begin position="1"/>
        <end position="10"/>
    </location>
</feature>
<proteinExistence type="predicted"/>
<feature type="compositionally biased region" description="Acidic residues" evidence="1">
    <location>
        <begin position="275"/>
        <end position="285"/>
    </location>
</feature>
<evidence type="ECO:0000313" key="3">
    <source>
        <dbReference type="Proteomes" id="UP001054857"/>
    </source>
</evidence>
<feature type="compositionally biased region" description="Gly residues" evidence="1">
    <location>
        <begin position="12"/>
        <end position="25"/>
    </location>
</feature>
<feature type="region of interest" description="Disordered" evidence="1">
    <location>
        <begin position="1"/>
        <end position="118"/>
    </location>
</feature>
<name>A0AAD3E4Q7_9CHLO</name>
<dbReference type="AlphaFoldDB" id="A0AAD3E4Q7"/>
<reference evidence="2 3" key="1">
    <citation type="journal article" date="2021" name="Sci. Rep.">
        <title>Genome sequencing of the multicellular alga Astrephomene provides insights into convergent evolution of germ-soma differentiation.</title>
        <authorList>
            <person name="Yamashita S."/>
            <person name="Yamamoto K."/>
            <person name="Matsuzaki R."/>
            <person name="Suzuki S."/>
            <person name="Yamaguchi H."/>
            <person name="Hirooka S."/>
            <person name="Minakuchi Y."/>
            <person name="Miyagishima S."/>
            <person name="Kawachi M."/>
            <person name="Toyoda A."/>
            <person name="Nozaki H."/>
        </authorList>
    </citation>
    <scope>NUCLEOTIDE SEQUENCE [LARGE SCALE GENOMIC DNA]</scope>
    <source>
        <strain evidence="2 3">NIES-4017</strain>
    </source>
</reference>
<feature type="region of interest" description="Disordered" evidence="1">
    <location>
        <begin position="143"/>
        <end position="193"/>
    </location>
</feature>
<keyword evidence="3" id="KW-1185">Reference proteome</keyword>
<feature type="compositionally biased region" description="Low complexity" evidence="1">
    <location>
        <begin position="174"/>
        <end position="184"/>
    </location>
</feature>
<feature type="compositionally biased region" description="Low complexity" evidence="1">
    <location>
        <begin position="48"/>
        <end position="118"/>
    </location>
</feature>
<protein>
    <submittedName>
        <fullName evidence="2">Uncharacterized protein</fullName>
    </submittedName>
</protein>
<feature type="compositionally biased region" description="Low complexity" evidence="1">
    <location>
        <begin position="296"/>
        <end position="306"/>
    </location>
</feature>
<feature type="compositionally biased region" description="Low complexity" evidence="1">
    <location>
        <begin position="145"/>
        <end position="164"/>
    </location>
</feature>
<evidence type="ECO:0000313" key="2">
    <source>
        <dbReference type="EMBL" id="GFR52433.1"/>
    </source>
</evidence>
<dbReference type="EMBL" id="BMAR01000064">
    <property type="protein sequence ID" value="GFR52433.1"/>
    <property type="molecule type" value="Genomic_DNA"/>
</dbReference>
<feature type="region of interest" description="Disordered" evidence="1">
    <location>
        <begin position="269"/>
        <end position="314"/>
    </location>
</feature>
<accession>A0AAD3E4Q7</accession>
<sequence length="513" mass="53952">EEEQQQEDVEGGAAGGGAGEGGGWAPGKPKWSPLMKLLLPDPEEGWIRAAQARAPPAARAAAGAAAAPAAAAPAAAGADPAVAAEGPDAGPAADSHADAATTTTTTADRAPAPAFPAARPTAASAACVAYFAARRQRLADRRRGAAANASASVPASAPASAPAPGIQQDFLATQEAPQQQQQQQQRKRRYCSRRGRRLGLDRLGVAVVRPRRPEGLPYGVWSMVRAGEAAAAAEAETAEEETVAVAAEAREEAAGERMEVDEVVARDREGAQEGLQEEPTTEMDEGQQQQQREKQAQPQRCRTTQPQQPPPELSYASRVVQQAVRQRLEAAPYPVLLPELSQATVDASRNPLIFKSNYRCDVQEQRDSMNDNATSSVMRRTLAYRRKSTLKRLRGVVKAEVAAVRRKAEDGAAEGAAATEEAAEAPPSLWELEYQELALMALEVGRLAAANNAEKGGDGDLQQQAAAPEADPPGLALRCLGHVVPVTSAAAAREGTVVTLPTSGQIVEKRMRA</sequence>
<evidence type="ECO:0000256" key="1">
    <source>
        <dbReference type="SAM" id="MobiDB-lite"/>
    </source>
</evidence>
<feature type="non-terminal residue" evidence="2">
    <location>
        <position position="1"/>
    </location>
</feature>
<dbReference type="Proteomes" id="UP001054857">
    <property type="component" value="Unassembled WGS sequence"/>
</dbReference>
<gene>
    <name evidence="2" type="ORF">Agub_g15006</name>
</gene>
<feature type="non-terminal residue" evidence="2">
    <location>
        <position position="513"/>
    </location>
</feature>